<dbReference type="Pfam" id="PF12330">
    <property type="entry name" value="Haspin_kinase"/>
    <property type="match status" value="1"/>
</dbReference>
<dbReference type="InterPro" id="IPR011009">
    <property type="entry name" value="Kinase-like_dom_sf"/>
</dbReference>
<dbReference type="OrthoDB" id="5327538at2759"/>
<comment type="caution">
    <text evidence="11">The sequence shown here is derived from an EMBL/GenBank/DDBJ whole genome shotgun (WGS) entry which is preliminary data.</text>
</comment>
<dbReference type="SMART" id="SM01331">
    <property type="entry name" value="DUF3635"/>
    <property type="match status" value="1"/>
</dbReference>
<dbReference type="GO" id="GO:0005737">
    <property type="term" value="C:cytoplasm"/>
    <property type="evidence" value="ECO:0007669"/>
    <property type="project" value="TreeGrafter"/>
</dbReference>
<dbReference type="SUPFAM" id="SSF56112">
    <property type="entry name" value="Protein kinase-like (PK-like)"/>
    <property type="match status" value="1"/>
</dbReference>
<dbReference type="EC" id="2.7.11.1" evidence="1"/>
<dbReference type="PANTHER" id="PTHR24419:SF18">
    <property type="entry name" value="SERINE_THREONINE-PROTEIN KINASE HASPIN"/>
    <property type="match status" value="1"/>
</dbReference>
<evidence type="ECO:0000256" key="5">
    <source>
        <dbReference type="ARBA" id="ARBA00022777"/>
    </source>
</evidence>
<evidence type="ECO:0000259" key="10">
    <source>
        <dbReference type="SMART" id="SM01331"/>
    </source>
</evidence>
<feature type="region of interest" description="Disordered" evidence="9">
    <location>
        <begin position="159"/>
        <end position="310"/>
    </location>
</feature>
<evidence type="ECO:0000256" key="4">
    <source>
        <dbReference type="ARBA" id="ARBA00022741"/>
    </source>
</evidence>
<keyword evidence="3" id="KW-0808">Transferase</keyword>
<evidence type="ECO:0000313" key="12">
    <source>
        <dbReference type="Proteomes" id="UP000237144"/>
    </source>
</evidence>
<evidence type="ECO:0000256" key="1">
    <source>
        <dbReference type="ARBA" id="ARBA00012513"/>
    </source>
</evidence>
<gene>
    <name evidence="11" type="ORF">BMF94_5800</name>
</gene>
<dbReference type="GO" id="GO:0035556">
    <property type="term" value="P:intracellular signal transduction"/>
    <property type="evidence" value="ECO:0007669"/>
    <property type="project" value="TreeGrafter"/>
</dbReference>
<comment type="catalytic activity">
    <reaction evidence="8">
        <text>L-seryl-[protein] + ATP = O-phospho-L-seryl-[protein] + ADP + H(+)</text>
        <dbReference type="Rhea" id="RHEA:17989"/>
        <dbReference type="Rhea" id="RHEA-COMP:9863"/>
        <dbReference type="Rhea" id="RHEA-COMP:11604"/>
        <dbReference type="ChEBI" id="CHEBI:15378"/>
        <dbReference type="ChEBI" id="CHEBI:29999"/>
        <dbReference type="ChEBI" id="CHEBI:30616"/>
        <dbReference type="ChEBI" id="CHEBI:83421"/>
        <dbReference type="ChEBI" id="CHEBI:456216"/>
        <dbReference type="EC" id="2.7.11.1"/>
    </reaction>
</comment>
<dbReference type="AlphaFoldDB" id="A0A2S5B3Y3"/>
<sequence length="802" mass="87294">MPVLGASTKHYKAYGKRTTNIVNRPTQLTTRNEPDWARDTSSSSSSDSDDNRPPPVRVPTISWKPLSGNKGNVGLNGRSGGRSSFELVIEKTVKNRPKKAVAAAGKENAPIVKRDATEAKQKVVQSTSDASAARPRKRVESAESIYPVPAVNCRAIGADKPVRRGSESGVSDDLVRPARRPTLRKRVVISSAESEQEAPPSPSPPTTPSPVVSDLSSISAASAPQSSEAHTTSRVPPETDDLPPLALAQLDLTDAGDGDDESRGEYSYGRRRRSRASIAVASGTVQGRASSSRRLPSASTHPRPPQLAPLLPSLLSPTIYSFTSFVSSPPPPLANRAVSSWWTKIGEASYSEVYSTVAEEGDTQAGTVVVKIIPIADPSDRGVSVVDDEEEEEMPFMSDWSAVHREVETSRLLGGEQSAVDGFVRFKGAFLVQGSYPEDLLVSWDDYKAKQSPPSDEQIRPHVFKSTQLYALILLEDAGTDLEMHKLKSWKEAASVLAQATDTLARAEQACEFEHRDLHWGNVLLRSTLTSSGTQTRPQQFSRLPAVDADTSSAASTWRSLAFEASRLALTSDASGITATLIDFTLSRCRNGDSVIHDSFEDEGIFEGSGDDQFDVYRQMREVVERNGGDWSAAHPQTNILWLHYLAKKLLKSKRLKPPLPSLPAAQLSSPPDSPRAAPSPRKHSFARRYTTGGPSMPFSSPTPMHRRPRTQPATFLPGGRKAILLERELEAERRAYAWLAGVAVELERVVRQDWQLDGAKARSKKAAGTKRSTSREVVRQIVNSSPRCAQELASLLFDLCG</sequence>
<dbReference type="GO" id="GO:0072354">
    <property type="term" value="F:histone H3T3 kinase activity"/>
    <property type="evidence" value="ECO:0007669"/>
    <property type="project" value="TreeGrafter"/>
</dbReference>
<dbReference type="GO" id="GO:0000278">
    <property type="term" value="P:mitotic cell cycle"/>
    <property type="evidence" value="ECO:0007669"/>
    <property type="project" value="TreeGrafter"/>
</dbReference>
<feature type="region of interest" description="Disordered" evidence="9">
    <location>
        <begin position="1"/>
        <end position="81"/>
    </location>
</feature>
<dbReference type="EMBL" id="PJQD01000085">
    <property type="protein sequence ID" value="POY71487.1"/>
    <property type="molecule type" value="Genomic_DNA"/>
</dbReference>
<keyword evidence="2" id="KW-0723">Serine/threonine-protein kinase</keyword>
<accession>A0A2S5B3Y3</accession>
<feature type="compositionally biased region" description="Low complexity" evidence="9">
    <location>
        <begin position="209"/>
        <end position="229"/>
    </location>
</feature>
<dbReference type="InterPro" id="IPR024604">
    <property type="entry name" value="GSG2_C"/>
</dbReference>
<evidence type="ECO:0000256" key="7">
    <source>
        <dbReference type="ARBA" id="ARBA00047899"/>
    </source>
</evidence>
<feature type="compositionally biased region" description="Low complexity" evidence="9">
    <location>
        <begin position="663"/>
        <end position="680"/>
    </location>
</feature>
<name>A0A2S5B3Y3_9BASI</name>
<dbReference type="STRING" id="741276.A0A2S5B3Y3"/>
<dbReference type="GO" id="GO:0005524">
    <property type="term" value="F:ATP binding"/>
    <property type="evidence" value="ECO:0007669"/>
    <property type="project" value="UniProtKB-KW"/>
</dbReference>
<evidence type="ECO:0000256" key="9">
    <source>
        <dbReference type="SAM" id="MobiDB-lite"/>
    </source>
</evidence>
<protein>
    <recommendedName>
        <fullName evidence="1">non-specific serine/threonine protein kinase</fullName>
        <ecNumber evidence="1">2.7.11.1</ecNumber>
    </recommendedName>
</protein>
<feature type="compositionally biased region" description="Basic residues" evidence="9">
    <location>
        <begin position="177"/>
        <end position="187"/>
    </location>
</feature>
<evidence type="ECO:0000256" key="2">
    <source>
        <dbReference type="ARBA" id="ARBA00022527"/>
    </source>
</evidence>
<feature type="domain" description="Serine/threonine-protein kinase haspin C-terminal" evidence="10">
    <location>
        <begin position="603"/>
        <end position="687"/>
    </location>
</feature>
<evidence type="ECO:0000256" key="8">
    <source>
        <dbReference type="ARBA" id="ARBA00048679"/>
    </source>
</evidence>
<feature type="region of interest" description="Disordered" evidence="9">
    <location>
        <begin position="661"/>
        <end position="716"/>
    </location>
</feature>
<evidence type="ECO:0000256" key="6">
    <source>
        <dbReference type="ARBA" id="ARBA00022840"/>
    </source>
</evidence>
<dbReference type="GO" id="GO:0005634">
    <property type="term" value="C:nucleus"/>
    <property type="evidence" value="ECO:0007669"/>
    <property type="project" value="TreeGrafter"/>
</dbReference>
<dbReference type="PANTHER" id="PTHR24419">
    <property type="entry name" value="INTERLEUKIN-1 RECEPTOR-ASSOCIATED KINASE"/>
    <property type="match status" value="1"/>
</dbReference>
<feature type="compositionally biased region" description="Pro residues" evidence="9">
    <location>
        <begin position="199"/>
        <end position="208"/>
    </location>
</feature>
<organism evidence="11 12">
    <name type="scientific">Rhodotorula taiwanensis</name>
    <dbReference type="NCBI Taxonomy" id="741276"/>
    <lineage>
        <taxon>Eukaryota</taxon>
        <taxon>Fungi</taxon>
        <taxon>Dikarya</taxon>
        <taxon>Basidiomycota</taxon>
        <taxon>Pucciniomycotina</taxon>
        <taxon>Microbotryomycetes</taxon>
        <taxon>Sporidiobolales</taxon>
        <taxon>Sporidiobolaceae</taxon>
        <taxon>Rhodotorula</taxon>
    </lineage>
</organism>
<evidence type="ECO:0000256" key="3">
    <source>
        <dbReference type="ARBA" id="ARBA00022679"/>
    </source>
</evidence>
<dbReference type="Proteomes" id="UP000237144">
    <property type="component" value="Unassembled WGS sequence"/>
</dbReference>
<keyword evidence="12" id="KW-1185">Reference proteome</keyword>
<reference evidence="11 12" key="1">
    <citation type="journal article" date="2018" name="Front. Microbiol.">
        <title>Prospects for Fungal Bioremediation of Acidic Radioactive Waste Sites: Characterization and Genome Sequence of Rhodotorula taiwanensis MD1149.</title>
        <authorList>
            <person name="Tkavc R."/>
            <person name="Matrosova V.Y."/>
            <person name="Grichenko O.E."/>
            <person name="Gostincar C."/>
            <person name="Volpe R.P."/>
            <person name="Klimenkova P."/>
            <person name="Gaidamakova E.K."/>
            <person name="Zhou C.E."/>
            <person name="Stewart B.J."/>
            <person name="Lyman M.G."/>
            <person name="Malfatti S.A."/>
            <person name="Rubinfeld B."/>
            <person name="Courtot M."/>
            <person name="Singh J."/>
            <person name="Dalgard C.L."/>
            <person name="Hamilton T."/>
            <person name="Frey K.G."/>
            <person name="Gunde-Cimerman N."/>
            <person name="Dugan L."/>
            <person name="Daly M.J."/>
        </authorList>
    </citation>
    <scope>NUCLEOTIDE SEQUENCE [LARGE SCALE GENOMIC DNA]</scope>
    <source>
        <strain evidence="11 12">MD1149</strain>
    </source>
</reference>
<dbReference type="Gene3D" id="1.10.510.10">
    <property type="entry name" value="Transferase(Phosphotransferase) domain 1"/>
    <property type="match status" value="1"/>
</dbReference>
<evidence type="ECO:0000313" key="11">
    <source>
        <dbReference type="EMBL" id="POY71487.1"/>
    </source>
</evidence>
<dbReference type="Gene3D" id="3.30.200.20">
    <property type="entry name" value="Phosphorylase Kinase, domain 1"/>
    <property type="match status" value="1"/>
</dbReference>
<feature type="compositionally biased region" description="Low complexity" evidence="9">
    <location>
        <begin position="242"/>
        <end position="253"/>
    </location>
</feature>
<comment type="catalytic activity">
    <reaction evidence="7">
        <text>L-threonyl-[protein] + ATP = O-phospho-L-threonyl-[protein] + ADP + H(+)</text>
        <dbReference type="Rhea" id="RHEA:46608"/>
        <dbReference type="Rhea" id="RHEA-COMP:11060"/>
        <dbReference type="Rhea" id="RHEA-COMP:11605"/>
        <dbReference type="ChEBI" id="CHEBI:15378"/>
        <dbReference type="ChEBI" id="CHEBI:30013"/>
        <dbReference type="ChEBI" id="CHEBI:30616"/>
        <dbReference type="ChEBI" id="CHEBI:61977"/>
        <dbReference type="ChEBI" id="CHEBI:456216"/>
        <dbReference type="EC" id="2.7.11.1"/>
    </reaction>
</comment>
<proteinExistence type="predicted"/>
<feature type="compositionally biased region" description="Polar residues" evidence="9">
    <location>
        <begin position="17"/>
        <end position="31"/>
    </location>
</feature>
<feature type="compositionally biased region" description="Low complexity" evidence="9">
    <location>
        <begin position="288"/>
        <end position="299"/>
    </location>
</feature>
<feature type="region of interest" description="Disordered" evidence="9">
    <location>
        <begin position="120"/>
        <end position="141"/>
    </location>
</feature>
<keyword evidence="4" id="KW-0547">Nucleotide-binding</keyword>
<keyword evidence="6" id="KW-0067">ATP-binding</keyword>
<keyword evidence="5" id="KW-0418">Kinase</keyword>